<dbReference type="SUPFAM" id="SSF55729">
    <property type="entry name" value="Acyl-CoA N-acyltransferases (Nat)"/>
    <property type="match status" value="1"/>
</dbReference>
<organism evidence="2 3">
    <name type="scientific">Anaerobranca gottschalkii DSM 13577</name>
    <dbReference type="NCBI Taxonomy" id="1120990"/>
    <lineage>
        <taxon>Bacteria</taxon>
        <taxon>Bacillati</taxon>
        <taxon>Bacillota</taxon>
        <taxon>Clostridia</taxon>
        <taxon>Eubacteriales</taxon>
        <taxon>Proteinivoracaceae</taxon>
        <taxon>Anaerobranca</taxon>
    </lineage>
</organism>
<accession>A0A1I0CLF6</accession>
<dbReference type="Pfam" id="PF08445">
    <property type="entry name" value="FR47"/>
    <property type="match status" value="1"/>
</dbReference>
<evidence type="ECO:0000259" key="1">
    <source>
        <dbReference type="PROSITE" id="PS51186"/>
    </source>
</evidence>
<evidence type="ECO:0000313" key="3">
    <source>
        <dbReference type="Proteomes" id="UP000243819"/>
    </source>
</evidence>
<dbReference type="InterPro" id="IPR013653">
    <property type="entry name" value="GCN5-like_dom"/>
</dbReference>
<protein>
    <submittedName>
        <fullName evidence="2">FR47-like protein</fullName>
    </submittedName>
</protein>
<name>A0A1I0CLF6_9FIRM</name>
<dbReference type="AlphaFoldDB" id="A0A1I0CLF6"/>
<reference evidence="3" key="1">
    <citation type="submission" date="2016-10" db="EMBL/GenBank/DDBJ databases">
        <authorList>
            <person name="Varghese N."/>
            <person name="Submissions S."/>
        </authorList>
    </citation>
    <scope>NUCLEOTIDE SEQUENCE [LARGE SCALE GENOMIC DNA]</scope>
    <source>
        <strain evidence="3">DSM 13577</strain>
    </source>
</reference>
<dbReference type="Gene3D" id="3.40.630.30">
    <property type="match status" value="1"/>
</dbReference>
<dbReference type="Proteomes" id="UP000243819">
    <property type="component" value="Unassembled WGS sequence"/>
</dbReference>
<dbReference type="PROSITE" id="PS51186">
    <property type="entry name" value="GNAT"/>
    <property type="match status" value="1"/>
</dbReference>
<sequence>MAVNKLNNKKITGILKELKKDFLKNYDLIWLLEQSLGPGNWEVYGGEKGFLIKRNNICWVNPLTGGELDEFYKFITKDLPVHIHCYQNWICQYLEEKHYRLSKGENIYLYCQRENFKGRKKRISSIITYEDVQKCKEKWYSPEILDFLKQNQKVYGIINGENLLLGWCYIDSLTKGVAEIYRIEIHPMNRRRGYAIDILSSAIEDIFNYENYVVINIDSNNIEGINLFQKLGFKEIQREYRYLLK</sequence>
<dbReference type="InterPro" id="IPR000182">
    <property type="entry name" value="GNAT_dom"/>
</dbReference>
<dbReference type="InterPro" id="IPR016181">
    <property type="entry name" value="Acyl_CoA_acyltransferase"/>
</dbReference>
<dbReference type="EMBL" id="FOIF01000081">
    <property type="protein sequence ID" value="SET20472.1"/>
    <property type="molecule type" value="Genomic_DNA"/>
</dbReference>
<dbReference type="GO" id="GO:0016747">
    <property type="term" value="F:acyltransferase activity, transferring groups other than amino-acyl groups"/>
    <property type="evidence" value="ECO:0007669"/>
    <property type="project" value="InterPro"/>
</dbReference>
<proteinExistence type="predicted"/>
<evidence type="ECO:0000313" key="2">
    <source>
        <dbReference type="EMBL" id="SET20472.1"/>
    </source>
</evidence>
<gene>
    <name evidence="2" type="ORF">SAMN03080614_10813</name>
</gene>
<dbReference type="STRING" id="1120990.SAMN03080614_10813"/>
<keyword evidence="3" id="KW-1185">Reference proteome</keyword>
<feature type="domain" description="N-acetyltransferase" evidence="1">
    <location>
        <begin position="116"/>
        <end position="245"/>
    </location>
</feature>